<comment type="caution">
    <text evidence="3">The sequence shown here is derived from an EMBL/GenBank/DDBJ whole genome shotgun (WGS) entry which is preliminary data.</text>
</comment>
<dbReference type="CDD" id="cd08369">
    <property type="entry name" value="FMT_core"/>
    <property type="match status" value="1"/>
</dbReference>
<dbReference type="InterPro" id="IPR036770">
    <property type="entry name" value="Ankyrin_rpt-contain_sf"/>
</dbReference>
<protein>
    <submittedName>
        <fullName evidence="3">Formyltransferase family protein</fullName>
    </submittedName>
</protein>
<dbReference type="AlphaFoldDB" id="A0AAW6FA14"/>
<dbReference type="InterPro" id="IPR036477">
    <property type="entry name" value="Formyl_transf_N_sf"/>
</dbReference>
<dbReference type="GeneID" id="93525105"/>
<evidence type="ECO:0000256" key="1">
    <source>
        <dbReference type="PROSITE-ProRule" id="PRU00023"/>
    </source>
</evidence>
<dbReference type="Gene3D" id="3.40.50.12230">
    <property type="match status" value="1"/>
</dbReference>
<dbReference type="InterPro" id="IPR002110">
    <property type="entry name" value="Ankyrin_rpt"/>
</dbReference>
<reference evidence="3" key="1">
    <citation type="submission" date="2023-01" db="EMBL/GenBank/DDBJ databases">
        <title>Human gut microbiome strain richness.</title>
        <authorList>
            <person name="Chen-Liaw A."/>
        </authorList>
    </citation>
    <scope>NUCLEOTIDE SEQUENCE</scope>
    <source>
        <strain evidence="3">D35st1_E5_D35t1_190705</strain>
    </source>
</reference>
<evidence type="ECO:0000259" key="2">
    <source>
        <dbReference type="Pfam" id="PF00551"/>
    </source>
</evidence>
<dbReference type="Pfam" id="PF00551">
    <property type="entry name" value="Formyl_trans_N"/>
    <property type="match status" value="1"/>
</dbReference>
<evidence type="ECO:0000313" key="4">
    <source>
        <dbReference type="Proteomes" id="UP001211522"/>
    </source>
</evidence>
<dbReference type="Pfam" id="PF13857">
    <property type="entry name" value="Ank_5"/>
    <property type="match status" value="1"/>
</dbReference>
<dbReference type="GO" id="GO:0005829">
    <property type="term" value="C:cytosol"/>
    <property type="evidence" value="ECO:0007669"/>
    <property type="project" value="TreeGrafter"/>
</dbReference>
<feature type="domain" description="Formyl transferase N-terminal" evidence="2">
    <location>
        <begin position="78"/>
        <end position="158"/>
    </location>
</feature>
<name>A0AAW6FA14_PARDI</name>
<dbReference type="SMART" id="SM00248">
    <property type="entry name" value="ANK"/>
    <property type="match status" value="2"/>
</dbReference>
<dbReference type="PANTHER" id="PTHR11138:SF5">
    <property type="entry name" value="METHIONYL-TRNA FORMYLTRANSFERASE, MITOCHONDRIAL"/>
    <property type="match status" value="1"/>
</dbReference>
<proteinExistence type="predicted"/>
<feature type="repeat" description="ANK" evidence="1">
    <location>
        <begin position="304"/>
        <end position="336"/>
    </location>
</feature>
<keyword evidence="1" id="KW-0040">ANK repeat</keyword>
<dbReference type="Gene3D" id="1.25.40.20">
    <property type="entry name" value="Ankyrin repeat-containing domain"/>
    <property type="match status" value="1"/>
</dbReference>
<dbReference type="SUPFAM" id="SSF53328">
    <property type="entry name" value="Formyltransferase"/>
    <property type="match status" value="1"/>
</dbReference>
<gene>
    <name evidence="3" type="ORF">PN612_16735</name>
</gene>
<dbReference type="PANTHER" id="PTHR11138">
    <property type="entry name" value="METHIONYL-TRNA FORMYLTRANSFERASE"/>
    <property type="match status" value="1"/>
</dbReference>
<dbReference type="Proteomes" id="UP001211522">
    <property type="component" value="Unassembled WGS sequence"/>
</dbReference>
<dbReference type="EMBL" id="JAQMPX010000123">
    <property type="protein sequence ID" value="MDB9140134.1"/>
    <property type="molecule type" value="Genomic_DNA"/>
</dbReference>
<dbReference type="PROSITE" id="PS50297">
    <property type="entry name" value="ANK_REP_REGION"/>
    <property type="match status" value="1"/>
</dbReference>
<dbReference type="PROSITE" id="PS50088">
    <property type="entry name" value="ANK_REPEAT"/>
    <property type="match status" value="1"/>
</dbReference>
<dbReference type="GO" id="GO:0004479">
    <property type="term" value="F:methionyl-tRNA formyltransferase activity"/>
    <property type="evidence" value="ECO:0007669"/>
    <property type="project" value="TreeGrafter"/>
</dbReference>
<accession>A0AAW6FA14</accession>
<dbReference type="InterPro" id="IPR002376">
    <property type="entry name" value="Formyl_transf_N"/>
</dbReference>
<sequence>MNICVAGKNNIAVEICQYLTQYYPMYPIKIIPNRNDKGIDGFQRSFLKYAQENGIEITTLEKVYIDSDLLFLSLEFDRIINPSLFVSRRLFNIHFSMLPAYKGMYTSAFPILNGEKQTGVTLHYIDSGIDTGDIIAQSVIEINPTDTAKDLYLKYIEQGTLLVKNHLQYLIENSVKAYRQPKEESTYYSKSSIDYSNLCLNFHSTAYQLSLQVRAFHFRDYQLPKMLGIPIIKAVILDTKSEAKPGTVLFENRDKITVATIDYDIDLYKDCMGLVLDCCEQNRLDELKEIPFITYYVCEKELVHGWTPLMVAAYNNSIDVFCYLMENGAQINVQNNNGTTVFMYAKDAALRNKDYSIIDLCLHFKADPYIRDYSSKDLFDYLQDQSVDLADYIKKNIS</sequence>
<dbReference type="RefSeq" id="WP_196007258.1">
    <property type="nucleotide sequence ID" value="NZ_CP042285.1"/>
</dbReference>
<evidence type="ECO:0000313" key="3">
    <source>
        <dbReference type="EMBL" id="MDB9140134.1"/>
    </source>
</evidence>
<organism evidence="3 4">
    <name type="scientific">Parabacteroides distasonis</name>
    <dbReference type="NCBI Taxonomy" id="823"/>
    <lineage>
        <taxon>Bacteria</taxon>
        <taxon>Pseudomonadati</taxon>
        <taxon>Bacteroidota</taxon>
        <taxon>Bacteroidia</taxon>
        <taxon>Bacteroidales</taxon>
        <taxon>Tannerellaceae</taxon>
        <taxon>Parabacteroides</taxon>
    </lineage>
</organism>
<dbReference type="SUPFAM" id="SSF48403">
    <property type="entry name" value="Ankyrin repeat"/>
    <property type="match status" value="1"/>
</dbReference>